<dbReference type="PANTHER" id="PTHR24173">
    <property type="entry name" value="ANKYRIN REPEAT CONTAINING"/>
    <property type="match status" value="1"/>
</dbReference>
<name>A0ABD2M1R8_9BILA</name>
<gene>
    <name evidence="5" type="ORF">niasHT_004901</name>
</gene>
<feature type="region of interest" description="Disordered" evidence="4">
    <location>
        <begin position="272"/>
        <end position="295"/>
    </location>
</feature>
<dbReference type="InterPro" id="IPR036770">
    <property type="entry name" value="Ankyrin_rpt-contain_sf"/>
</dbReference>
<dbReference type="PROSITE" id="PS50297">
    <property type="entry name" value="ANK_REP_REGION"/>
    <property type="match status" value="1"/>
</dbReference>
<proteinExistence type="predicted"/>
<accession>A0ABD2M1R8</accession>
<dbReference type="Gene3D" id="1.25.40.20">
    <property type="entry name" value="Ankyrin repeat-containing domain"/>
    <property type="match status" value="1"/>
</dbReference>
<evidence type="ECO:0000313" key="5">
    <source>
        <dbReference type="EMBL" id="KAL3121456.1"/>
    </source>
</evidence>
<keyword evidence="6" id="KW-1185">Reference proteome</keyword>
<comment type="caution">
    <text evidence="5">The sequence shown here is derived from an EMBL/GenBank/DDBJ whole genome shotgun (WGS) entry which is preliminary data.</text>
</comment>
<dbReference type="EMBL" id="JBICBT010000187">
    <property type="protein sequence ID" value="KAL3121456.1"/>
    <property type="molecule type" value="Genomic_DNA"/>
</dbReference>
<dbReference type="PANTHER" id="PTHR24173:SF40">
    <property type="entry name" value="AGAP006757-PA"/>
    <property type="match status" value="1"/>
</dbReference>
<dbReference type="AlphaFoldDB" id="A0ABD2M1R8"/>
<dbReference type="PROSITE" id="PS50088">
    <property type="entry name" value="ANK_REPEAT"/>
    <property type="match status" value="1"/>
</dbReference>
<feature type="compositionally biased region" description="Polar residues" evidence="4">
    <location>
        <begin position="272"/>
        <end position="281"/>
    </location>
</feature>
<dbReference type="Proteomes" id="UP001620626">
    <property type="component" value="Unassembled WGS sequence"/>
</dbReference>
<reference evidence="5 6" key="1">
    <citation type="submission" date="2024-10" db="EMBL/GenBank/DDBJ databases">
        <authorList>
            <person name="Kim D."/>
        </authorList>
    </citation>
    <scope>NUCLEOTIDE SEQUENCE [LARGE SCALE GENOMIC DNA]</scope>
    <source>
        <strain evidence="5">BH-2024</strain>
    </source>
</reference>
<dbReference type="SUPFAM" id="SSF48403">
    <property type="entry name" value="Ankyrin repeat"/>
    <property type="match status" value="1"/>
</dbReference>
<protein>
    <recommendedName>
        <fullName evidence="7">ANK_REP_REGION domain-containing protein</fullName>
    </recommendedName>
</protein>
<organism evidence="5 6">
    <name type="scientific">Heterodera trifolii</name>
    <dbReference type="NCBI Taxonomy" id="157864"/>
    <lineage>
        <taxon>Eukaryota</taxon>
        <taxon>Metazoa</taxon>
        <taxon>Ecdysozoa</taxon>
        <taxon>Nematoda</taxon>
        <taxon>Chromadorea</taxon>
        <taxon>Rhabditida</taxon>
        <taxon>Tylenchina</taxon>
        <taxon>Tylenchomorpha</taxon>
        <taxon>Tylenchoidea</taxon>
        <taxon>Heteroderidae</taxon>
        <taxon>Heteroderinae</taxon>
        <taxon>Heterodera</taxon>
    </lineage>
</organism>
<dbReference type="SMART" id="SM00248">
    <property type="entry name" value="ANK"/>
    <property type="match status" value="3"/>
</dbReference>
<evidence type="ECO:0000256" key="2">
    <source>
        <dbReference type="ARBA" id="ARBA00023043"/>
    </source>
</evidence>
<feature type="compositionally biased region" description="Basic and acidic residues" evidence="4">
    <location>
        <begin position="284"/>
        <end position="295"/>
    </location>
</feature>
<sequence length="295" mass="32413">MTSVISEIAFPICHSNNESISNSFGDEQQPKKTELAGDDNQSQQNSTSQQSRNCQANSQDSAGKSLLIHSCARGLKNIVEELSLDEHIDVNLEDSEGNTALIHAAQAGYTQIIELLIDRFDKLEIDHVNKLGQTALIKAAIQGRANCARILLCAGADPNKRDNGRQMTALEWAKFVGRTECGQVIREFGEPKRGGDKQSLQNSAHSNFKQVACVAAIPLVGLREVSALARPRVRSAPPTPVVKIRITPPPSPFFQNIETEGTAQQQFPFKMITKQNNSSKNRPLRTEERPKSSIM</sequence>
<dbReference type="Pfam" id="PF12796">
    <property type="entry name" value="Ank_2"/>
    <property type="match status" value="1"/>
</dbReference>
<evidence type="ECO:0000256" key="3">
    <source>
        <dbReference type="PROSITE-ProRule" id="PRU00023"/>
    </source>
</evidence>
<keyword evidence="1" id="KW-0677">Repeat</keyword>
<evidence type="ECO:0000256" key="4">
    <source>
        <dbReference type="SAM" id="MobiDB-lite"/>
    </source>
</evidence>
<feature type="region of interest" description="Disordered" evidence="4">
    <location>
        <begin position="19"/>
        <end position="57"/>
    </location>
</feature>
<evidence type="ECO:0008006" key="7">
    <source>
        <dbReference type="Google" id="ProtNLM"/>
    </source>
</evidence>
<evidence type="ECO:0000313" key="6">
    <source>
        <dbReference type="Proteomes" id="UP001620626"/>
    </source>
</evidence>
<evidence type="ECO:0000256" key="1">
    <source>
        <dbReference type="ARBA" id="ARBA00022737"/>
    </source>
</evidence>
<dbReference type="InterPro" id="IPR002110">
    <property type="entry name" value="Ankyrin_rpt"/>
</dbReference>
<keyword evidence="2 3" id="KW-0040">ANK repeat</keyword>
<feature type="compositionally biased region" description="Low complexity" evidence="4">
    <location>
        <begin position="40"/>
        <end position="55"/>
    </location>
</feature>
<feature type="repeat" description="ANK" evidence="3">
    <location>
        <begin position="131"/>
        <end position="163"/>
    </location>
</feature>